<proteinExistence type="predicted"/>
<dbReference type="Gene3D" id="2.40.30.10">
    <property type="entry name" value="Translation factors"/>
    <property type="match status" value="1"/>
</dbReference>
<dbReference type="PANTHER" id="PTHR30157:SF0">
    <property type="entry name" value="NADPH-DEPENDENT FERRIC-CHELATE REDUCTASE"/>
    <property type="match status" value="1"/>
</dbReference>
<dbReference type="RefSeq" id="WP_345389775.1">
    <property type="nucleotide sequence ID" value="NZ_BAABLA010000003.1"/>
</dbReference>
<gene>
    <name evidence="2" type="ORF">ACFQGD_19685</name>
</gene>
<dbReference type="Pfam" id="PF08021">
    <property type="entry name" value="FAD_binding_9"/>
    <property type="match status" value="1"/>
</dbReference>
<evidence type="ECO:0000313" key="2">
    <source>
        <dbReference type="EMBL" id="MFC6869370.1"/>
    </source>
</evidence>
<keyword evidence="3" id="KW-1185">Reference proteome</keyword>
<dbReference type="InterPro" id="IPR007037">
    <property type="entry name" value="SIP_rossman_dom"/>
</dbReference>
<dbReference type="Proteomes" id="UP001596337">
    <property type="component" value="Unassembled WGS sequence"/>
</dbReference>
<dbReference type="Pfam" id="PF04954">
    <property type="entry name" value="SIP"/>
    <property type="match status" value="1"/>
</dbReference>
<comment type="caution">
    <text evidence="2">The sequence shown here is derived from an EMBL/GenBank/DDBJ whole genome shotgun (WGS) entry which is preliminary data.</text>
</comment>
<evidence type="ECO:0000259" key="1">
    <source>
        <dbReference type="PROSITE" id="PS51384"/>
    </source>
</evidence>
<sequence length="308" mass="33598">MSGAPQLAQVSPFRLFEVETLRTQRLSPTFQRITMTGPELGEFADNGFDQRIKLVLPLPGVGFHHLSRGDDWYQHWRTLPGHLRNPIRTYTVRAIRRDAGEIDVDFALHDDGGPASRWAAAARPGDRLVIVGPNAAYSGFHGGLDFLPHPETRRILLAGDETAVPAIASILESLPADASGEVLLEVPHTADALTLARPHRMRVTWLGRDGVAHGDRLGPALRDTAAGFFGGSGGRTPGQPVDDVDVDGDLLWEVPDYASAARGLYAWLAGEAGVIKTLRRHLVTDLGIDRRGIAFMGYWRIGRSEPTD</sequence>
<dbReference type="SUPFAM" id="SSF63380">
    <property type="entry name" value="Riboflavin synthase domain-like"/>
    <property type="match status" value="1"/>
</dbReference>
<dbReference type="CDD" id="cd06193">
    <property type="entry name" value="siderophore_interacting"/>
    <property type="match status" value="1"/>
</dbReference>
<dbReference type="InterPro" id="IPR017938">
    <property type="entry name" value="Riboflavin_synthase-like_b-brl"/>
</dbReference>
<dbReference type="EMBL" id="JBHSXX010000001">
    <property type="protein sequence ID" value="MFC6869370.1"/>
    <property type="molecule type" value="Genomic_DNA"/>
</dbReference>
<organism evidence="2 3">
    <name type="scientific">Haloechinothrix salitolerans</name>
    <dbReference type="NCBI Taxonomy" id="926830"/>
    <lineage>
        <taxon>Bacteria</taxon>
        <taxon>Bacillati</taxon>
        <taxon>Actinomycetota</taxon>
        <taxon>Actinomycetes</taxon>
        <taxon>Pseudonocardiales</taxon>
        <taxon>Pseudonocardiaceae</taxon>
        <taxon>Haloechinothrix</taxon>
    </lineage>
</organism>
<reference evidence="3" key="1">
    <citation type="journal article" date="2019" name="Int. J. Syst. Evol. Microbiol.">
        <title>The Global Catalogue of Microorganisms (GCM) 10K type strain sequencing project: providing services to taxonomists for standard genome sequencing and annotation.</title>
        <authorList>
            <consortium name="The Broad Institute Genomics Platform"/>
            <consortium name="The Broad Institute Genome Sequencing Center for Infectious Disease"/>
            <person name="Wu L."/>
            <person name="Ma J."/>
        </authorList>
    </citation>
    <scope>NUCLEOTIDE SEQUENCE [LARGE SCALE GENOMIC DNA]</scope>
    <source>
        <strain evidence="3">KCTC 32255</strain>
    </source>
</reference>
<evidence type="ECO:0000313" key="3">
    <source>
        <dbReference type="Proteomes" id="UP001596337"/>
    </source>
</evidence>
<accession>A0ABW2C505</accession>
<name>A0ABW2C505_9PSEU</name>
<dbReference type="PANTHER" id="PTHR30157">
    <property type="entry name" value="FERRIC REDUCTASE, NADPH-DEPENDENT"/>
    <property type="match status" value="1"/>
</dbReference>
<feature type="domain" description="FAD-binding FR-type" evidence="1">
    <location>
        <begin position="8"/>
        <end position="140"/>
    </location>
</feature>
<dbReference type="PROSITE" id="PS51384">
    <property type="entry name" value="FAD_FR"/>
    <property type="match status" value="1"/>
</dbReference>
<dbReference type="InterPro" id="IPR017927">
    <property type="entry name" value="FAD-bd_FR_type"/>
</dbReference>
<protein>
    <submittedName>
        <fullName evidence="2">Siderophore-interacting protein</fullName>
    </submittedName>
</protein>
<dbReference type="InterPro" id="IPR039261">
    <property type="entry name" value="FNR_nucleotide-bd"/>
</dbReference>
<dbReference type="InterPro" id="IPR013113">
    <property type="entry name" value="SIP_FAD-bd"/>
</dbReference>
<dbReference type="InterPro" id="IPR039374">
    <property type="entry name" value="SIP_fam"/>
</dbReference>
<dbReference type="Gene3D" id="3.40.50.80">
    <property type="entry name" value="Nucleotide-binding domain of ferredoxin-NADP reductase (FNR) module"/>
    <property type="match status" value="1"/>
</dbReference>